<dbReference type="KEGG" id="saqi:AXG55_11170"/>
<dbReference type="Gene3D" id="1.10.3720.10">
    <property type="entry name" value="MetI-like"/>
    <property type="match status" value="1"/>
</dbReference>
<evidence type="ECO:0000256" key="5">
    <source>
        <dbReference type="ARBA" id="ARBA00022989"/>
    </source>
</evidence>
<feature type="transmembrane region" description="Helical" evidence="7">
    <location>
        <begin position="152"/>
        <end position="173"/>
    </location>
</feature>
<keyword evidence="6 7" id="KW-0472">Membrane</keyword>
<comment type="similarity">
    <text evidence="7">Belongs to the binding-protein-dependent transport system permease family.</text>
</comment>
<dbReference type="InterPro" id="IPR000515">
    <property type="entry name" value="MetI-like"/>
</dbReference>
<evidence type="ECO:0000256" key="6">
    <source>
        <dbReference type="ARBA" id="ARBA00023136"/>
    </source>
</evidence>
<dbReference type="EMBL" id="CP017834">
    <property type="protein sequence ID" value="APJ04437.1"/>
    <property type="molecule type" value="Genomic_DNA"/>
</dbReference>
<gene>
    <name evidence="9" type="ORF">AXG55_11170</name>
</gene>
<feature type="transmembrane region" description="Helical" evidence="7">
    <location>
        <begin position="266"/>
        <end position="291"/>
    </location>
</feature>
<evidence type="ECO:0000313" key="9">
    <source>
        <dbReference type="EMBL" id="APJ04437.1"/>
    </source>
</evidence>
<dbReference type="SUPFAM" id="SSF161098">
    <property type="entry name" value="MetI-like"/>
    <property type="match status" value="1"/>
</dbReference>
<dbReference type="PROSITE" id="PS50928">
    <property type="entry name" value="ABC_TM1"/>
    <property type="match status" value="1"/>
</dbReference>
<dbReference type="GO" id="GO:0055085">
    <property type="term" value="P:transmembrane transport"/>
    <property type="evidence" value="ECO:0007669"/>
    <property type="project" value="InterPro"/>
</dbReference>
<dbReference type="InterPro" id="IPR035906">
    <property type="entry name" value="MetI-like_sf"/>
</dbReference>
<keyword evidence="10" id="KW-1185">Reference proteome</keyword>
<dbReference type="Proteomes" id="UP000184731">
    <property type="component" value="Chromosome"/>
</dbReference>
<dbReference type="PANTHER" id="PTHR30465">
    <property type="entry name" value="INNER MEMBRANE ABC TRANSPORTER"/>
    <property type="match status" value="1"/>
</dbReference>
<feature type="transmembrane region" description="Helical" evidence="7">
    <location>
        <begin position="311"/>
        <end position="337"/>
    </location>
</feature>
<dbReference type="AlphaFoldDB" id="A0A1L4D2M4"/>
<reference evidence="9 10" key="1">
    <citation type="submission" date="2016-10" db="EMBL/GenBank/DDBJ databases">
        <title>Silvanigrella aquatica sp. nov., isolated from a freshwater lake located in the Black Forest, Germany, description of Silvanigrellaceae fam. nov., Silvanigrellales ord. nov., reclassification of the order Bdellovibrionales in the class Oligoflexia, reclassification of the families Bacteriovoracaceae and Halobacteriovoraceae in the new order Bacteriovoracales ord. nov., and reclassification of the family Pseudobacteriovoracaceae in the order Oligoflexiales.</title>
        <authorList>
            <person name="Hahn M.W."/>
            <person name="Schmidt J."/>
            <person name="Koll U."/>
            <person name="Rohde M."/>
            <person name="Verbag S."/>
            <person name="Pitt A."/>
            <person name="Nakai R."/>
            <person name="Naganuma T."/>
            <person name="Lang E."/>
        </authorList>
    </citation>
    <scope>NUCLEOTIDE SEQUENCE [LARGE SCALE GENOMIC DNA]</scope>
    <source>
        <strain evidence="9 10">MWH-Nonnen-W8red</strain>
    </source>
</reference>
<dbReference type="RefSeq" id="WP_148698193.1">
    <property type="nucleotide sequence ID" value="NZ_CP017834.1"/>
</dbReference>
<feature type="transmembrane region" description="Helical" evidence="7">
    <location>
        <begin position="119"/>
        <end position="140"/>
    </location>
</feature>
<keyword evidence="4 7" id="KW-0812">Transmembrane</keyword>
<proteinExistence type="inferred from homology"/>
<dbReference type="OrthoDB" id="5289542at2"/>
<evidence type="ECO:0000256" key="4">
    <source>
        <dbReference type="ARBA" id="ARBA00022692"/>
    </source>
</evidence>
<protein>
    <recommendedName>
        <fullName evidence="8">ABC transmembrane type-1 domain-containing protein</fullName>
    </recommendedName>
</protein>
<comment type="subcellular location">
    <subcellularLocation>
        <location evidence="1 7">Cell membrane</location>
        <topology evidence="1 7">Multi-pass membrane protein</topology>
    </subcellularLocation>
</comment>
<dbReference type="CDD" id="cd06261">
    <property type="entry name" value="TM_PBP2"/>
    <property type="match status" value="1"/>
</dbReference>
<feature type="transmembrane region" description="Helical" evidence="7">
    <location>
        <begin position="211"/>
        <end position="229"/>
    </location>
</feature>
<evidence type="ECO:0000256" key="2">
    <source>
        <dbReference type="ARBA" id="ARBA00022448"/>
    </source>
</evidence>
<name>A0A1L4D2M4_9BACT</name>
<evidence type="ECO:0000256" key="7">
    <source>
        <dbReference type="RuleBase" id="RU363032"/>
    </source>
</evidence>
<feature type="transmembrane region" description="Helical" evidence="7">
    <location>
        <begin position="9"/>
        <end position="30"/>
    </location>
</feature>
<dbReference type="GO" id="GO:0005886">
    <property type="term" value="C:plasma membrane"/>
    <property type="evidence" value="ECO:0007669"/>
    <property type="project" value="UniProtKB-SubCell"/>
</dbReference>
<dbReference type="PANTHER" id="PTHR30465:SF66">
    <property type="entry name" value="INNER MEMBRANE ABC TRANSPORTER PERMEASE PROTEIN YEJB"/>
    <property type="match status" value="1"/>
</dbReference>
<keyword evidence="2 7" id="KW-0813">Transport</keyword>
<feature type="domain" description="ABC transmembrane type-1" evidence="8">
    <location>
        <begin position="113"/>
        <end position="330"/>
    </location>
</feature>
<evidence type="ECO:0000313" key="10">
    <source>
        <dbReference type="Proteomes" id="UP000184731"/>
    </source>
</evidence>
<keyword evidence="5 7" id="KW-1133">Transmembrane helix</keyword>
<organism evidence="9 10">
    <name type="scientific">Silvanigrella aquatica</name>
    <dbReference type="NCBI Taxonomy" id="1915309"/>
    <lineage>
        <taxon>Bacteria</taxon>
        <taxon>Pseudomonadati</taxon>
        <taxon>Bdellovibrionota</taxon>
        <taxon>Oligoflexia</taxon>
        <taxon>Silvanigrellales</taxon>
        <taxon>Silvanigrellaceae</taxon>
        <taxon>Silvanigrella</taxon>
    </lineage>
</organism>
<evidence type="ECO:0000259" key="8">
    <source>
        <dbReference type="PROSITE" id="PS50928"/>
    </source>
</evidence>
<dbReference type="GO" id="GO:0042884">
    <property type="term" value="P:microcin transport"/>
    <property type="evidence" value="ECO:0007669"/>
    <property type="project" value="TreeGrafter"/>
</dbReference>
<dbReference type="Pfam" id="PF00528">
    <property type="entry name" value="BPD_transp_1"/>
    <property type="match status" value="1"/>
</dbReference>
<evidence type="ECO:0000256" key="3">
    <source>
        <dbReference type="ARBA" id="ARBA00022475"/>
    </source>
</evidence>
<accession>A0A1L4D2M4</accession>
<keyword evidence="3" id="KW-1003">Cell membrane</keyword>
<evidence type="ECO:0000256" key="1">
    <source>
        <dbReference type="ARBA" id="ARBA00004651"/>
    </source>
</evidence>
<dbReference type="STRING" id="1915309.AXG55_11170"/>
<sequence length="344" mass="38279">MRKYFIRRFIAIIPMFFLMTATYFCIQNYLPGGPVQETLARIRGMGGEGGANKSIGLGPEDIKKLTHELEVQYGLDKPALTRYFIWIKNILTLNFGDSITTRAPAIDQIIERLPISLSFGIPGFFLTYLISIPLGVMMALKDGSKFDTFSSFILFVTYSIPALVFAVIFLLIFCTDRFLPFGALFPLGGWRADNYEDLTLVGKIYDLFKHMFLPVLASVIGNFTVFALLQKNSMLEVIRSDYIRTARAKGLSETIVIFKHALRNALLPLMVGFGSVLGAFLGGSIIIEPIFGLPGIGILSLQSLASRDFNVVMAIVVLQSLVILLGQILSDITYVLVDPRIEYK</sequence>